<organism evidence="2 3">
    <name type="scientific">Enterococcus faecalis TX4248</name>
    <dbReference type="NCBI Taxonomy" id="749495"/>
    <lineage>
        <taxon>Bacteria</taxon>
        <taxon>Bacillati</taxon>
        <taxon>Bacillota</taxon>
        <taxon>Bacilli</taxon>
        <taxon>Lactobacillales</taxon>
        <taxon>Enterococcaceae</taxon>
        <taxon>Enterococcus</taxon>
    </lineage>
</organism>
<feature type="domain" description="LysM" evidence="1">
    <location>
        <begin position="136"/>
        <end position="180"/>
    </location>
</feature>
<protein>
    <submittedName>
        <fullName evidence="2">LysM domain protein</fullName>
    </submittedName>
</protein>
<proteinExistence type="predicted"/>
<dbReference type="CDD" id="cd00118">
    <property type="entry name" value="LysM"/>
    <property type="match status" value="2"/>
</dbReference>
<evidence type="ECO:0000313" key="3">
    <source>
        <dbReference type="Proteomes" id="UP000004846"/>
    </source>
</evidence>
<accession>A0A125W6T2</accession>
<dbReference type="SUPFAM" id="SSF54106">
    <property type="entry name" value="LysM domain"/>
    <property type="match status" value="2"/>
</dbReference>
<evidence type="ECO:0000259" key="1">
    <source>
        <dbReference type="PROSITE" id="PS51782"/>
    </source>
</evidence>
<dbReference type="GO" id="GO:0008932">
    <property type="term" value="F:lytic endotransglycosylase activity"/>
    <property type="evidence" value="ECO:0007669"/>
    <property type="project" value="TreeGrafter"/>
</dbReference>
<name>A0A125W6T2_ENTFL</name>
<sequence>TDAGEEIEKTPSSDVKVGDTVKVKFNVDAWATGEAIPQWVKGNSYKVQEVTGSRVLLEGILSWISKGDIELLPDATVVPDKQPEATHVVQYGETLSSIAYQYGTDYQTLTALNGLANPNLIYPGQVLKVNGSATSNVYTVKYGDNLSSIAAKLGTNYQALATLNGLANPNLIYPGQTLNY</sequence>
<dbReference type="RefSeq" id="WP_002402179.1">
    <property type="nucleotide sequence ID" value="NZ_GL454444.1"/>
</dbReference>
<dbReference type="Pfam" id="PF01476">
    <property type="entry name" value="LysM"/>
    <property type="match status" value="2"/>
</dbReference>
<dbReference type="PANTHER" id="PTHR33734">
    <property type="entry name" value="LYSM DOMAIN-CONTAINING GPI-ANCHORED PROTEIN 2"/>
    <property type="match status" value="1"/>
</dbReference>
<dbReference type="EMBL" id="AEBR01000043">
    <property type="protein sequence ID" value="EFM82896.1"/>
    <property type="molecule type" value="Genomic_DNA"/>
</dbReference>
<dbReference type="AlphaFoldDB" id="A0A125W6T2"/>
<feature type="domain" description="LysM" evidence="1">
    <location>
        <begin position="85"/>
        <end position="129"/>
    </location>
</feature>
<feature type="non-terminal residue" evidence="2">
    <location>
        <position position="1"/>
    </location>
</feature>
<dbReference type="Gene3D" id="3.10.350.10">
    <property type="entry name" value="LysM domain"/>
    <property type="match status" value="2"/>
</dbReference>
<comment type="caution">
    <text evidence="2">The sequence shown here is derived from an EMBL/GenBank/DDBJ whole genome shotgun (WGS) entry which is preliminary data.</text>
</comment>
<dbReference type="PANTHER" id="PTHR33734:SF22">
    <property type="entry name" value="MEMBRANE-BOUND LYTIC MUREIN TRANSGLYCOSYLASE D"/>
    <property type="match status" value="1"/>
</dbReference>
<dbReference type="HOGENOM" id="CLU_1614268_0_0_9"/>
<dbReference type="PROSITE" id="PS51782">
    <property type="entry name" value="LYSM"/>
    <property type="match status" value="2"/>
</dbReference>
<dbReference type="Proteomes" id="UP000004846">
    <property type="component" value="Unassembled WGS sequence"/>
</dbReference>
<gene>
    <name evidence="2" type="ORF">HMPREF9498_01458</name>
</gene>
<dbReference type="SMART" id="SM00257">
    <property type="entry name" value="LysM"/>
    <property type="match status" value="2"/>
</dbReference>
<dbReference type="InterPro" id="IPR036779">
    <property type="entry name" value="LysM_dom_sf"/>
</dbReference>
<dbReference type="InterPro" id="IPR018392">
    <property type="entry name" value="LysM"/>
</dbReference>
<evidence type="ECO:0000313" key="2">
    <source>
        <dbReference type="EMBL" id="EFM82896.1"/>
    </source>
</evidence>
<reference evidence="2 3" key="1">
    <citation type="submission" date="2010-07" db="EMBL/GenBank/DDBJ databases">
        <authorList>
            <person name="Sid Ahmed O."/>
        </authorList>
    </citation>
    <scope>NUCLEOTIDE SEQUENCE [LARGE SCALE GENOMIC DNA]</scope>
    <source>
        <strain evidence="2 3">TX4248</strain>
    </source>
</reference>